<dbReference type="InterPro" id="IPR050493">
    <property type="entry name" value="FAD-dep_Monooxygenase_BioMet"/>
</dbReference>
<keyword evidence="4 7" id="KW-0560">Oxidoreductase</keyword>
<evidence type="ECO:0000256" key="4">
    <source>
        <dbReference type="ARBA" id="ARBA00023002"/>
    </source>
</evidence>
<dbReference type="Gene3D" id="3.50.50.60">
    <property type="entry name" value="FAD/NAD(P)-binding domain"/>
    <property type="match status" value="1"/>
</dbReference>
<keyword evidence="5 7" id="KW-0503">Monooxygenase</keyword>
<dbReference type="PATRIC" id="fig|759362.5.peg.1547"/>
<dbReference type="EC" id="1.14.13.1" evidence="7"/>
<dbReference type="GO" id="GO:0018658">
    <property type="term" value="F:salicylate 1-monooxygenase activity"/>
    <property type="evidence" value="ECO:0007669"/>
    <property type="project" value="UniProtKB-EC"/>
</dbReference>
<dbReference type="GO" id="GO:0071949">
    <property type="term" value="F:FAD binding"/>
    <property type="evidence" value="ECO:0007669"/>
    <property type="project" value="InterPro"/>
</dbReference>
<reference evidence="7 8" key="1">
    <citation type="journal article" date="2011" name="J. Bacteriol.">
        <title>Complete genome sequence of the industrial strain Ketogulonicigenium vulgare WSH-001.</title>
        <authorList>
            <person name="Liu L."/>
            <person name="Li Y."/>
            <person name="Zhang J."/>
            <person name="Zhou Z."/>
            <person name="Liu J."/>
            <person name="Li X."/>
            <person name="Zhou J."/>
            <person name="Du G."/>
            <person name="Wang L."/>
            <person name="Chen J."/>
        </authorList>
    </citation>
    <scope>NUCLEOTIDE SEQUENCE [LARGE SCALE GENOMIC DNA]</scope>
    <source>
        <strain evidence="7 8">WSH-001</strain>
    </source>
</reference>
<dbReference type="PRINTS" id="PR00420">
    <property type="entry name" value="RNGMNOXGNASE"/>
</dbReference>
<evidence type="ECO:0000256" key="3">
    <source>
        <dbReference type="ARBA" id="ARBA00022827"/>
    </source>
</evidence>
<dbReference type="EMBL" id="CP002018">
    <property type="protein sequence ID" value="AEM41333.1"/>
    <property type="molecule type" value="Genomic_DNA"/>
</dbReference>
<keyword evidence="3" id="KW-0274">FAD</keyword>
<dbReference type="OrthoDB" id="4230779at2"/>
<dbReference type="AlphaFoldDB" id="F9Y9J5"/>
<organism evidence="7 8">
    <name type="scientific">Ketogulonicigenium vulgare (strain WSH-001)</name>
    <dbReference type="NCBI Taxonomy" id="759362"/>
    <lineage>
        <taxon>Bacteria</taxon>
        <taxon>Pseudomonadati</taxon>
        <taxon>Pseudomonadota</taxon>
        <taxon>Alphaproteobacteria</taxon>
        <taxon>Rhodobacterales</taxon>
        <taxon>Roseobacteraceae</taxon>
        <taxon>Ketogulonicigenium</taxon>
    </lineage>
</organism>
<accession>F9Y9J5</accession>
<protein>
    <submittedName>
        <fullName evidence="7">Monooxygenase, FAD-binding protein</fullName>
        <ecNumber evidence="7">1.14.13.1</ecNumber>
    </submittedName>
</protein>
<sequence length="377" mass="39878">MSDDRSVAVIGGGIAGTCAALAFAQRGARVTLYERAPQIREFGAGLQITPNGARGLQALGIDLSAGLTAQAVAPHDGVTGRAIARFDLTQLSGPPYRFFHRGTLIGLLADACTRAGVDIRTGQQVLDATPDGAVVTAASPAHYDLVIGADGVHSIVRQRLAPSTPRFSGQVAWRGVIAGDHPPEARIWMLPGHHAVTYPLPDGQINIVAVRERKAWAPEGWSHPDATENLRAAFCDAAPELAMMLGQIAQPMLWGLFLHPVAPVWRADRLVMIGDAAHPTLPFLAQGANLAIEDAVTLGAADDLAAWEAARILRTSRAIAAANRNAKNYHLRGPARALAHSGLGMIGRFAPARFLQSMDWLYGFDPSQASSSTQTGT</sequence>
<proteinExistence type="predicted"/>
<evidence type="ECO:0000259" key="6">
    <source>
        <dbReference type="Pfam" id="PF01494"/>
    </source>
</evidence>
<dbReference type="Pfam" id="PF01494">
    <property type="entry name" value="FAD_binding_3"/>
    <property type="match status" value="1"/>
</dbReference>
<comment type="cofactor">
    <cofactor evidence="1">
        <name>FAD</name>
        <dbReference type="ChEBI" id="CHEBI:57692"/>
    </cofactor>
</comment>
<gene>
    <name evidence="7" type="primary">nahG</name>
    <name evidence="7" type="ordered locus">KVU_1493</name>
</gene>
<evidence type="ECO:0000256" key="5">
    <source>
        <dbReference type="ARBA" id="ARBA00023033"/>
    </source>
</evidence>
<name>F9Y9J5_KETVW</name>
<dbReference type="InterPro" id="IPR002938">
    <property type="entry name" value="FAD-bd"/>
</dbReference>
<dbReference type="eggNOG" id="COG0654">
    <property type="taxonomic scope" value="Bacteria"/>
</dbReference>
<feature type="domain" description="FAD-binding" evidence="6">
    <location>
        <begin position="6"/>
        <end position="300"/>
    </location>
</feature>
<dbReference type="HOGENOM" id="CLU_009665_19_5_5"/>
<evidence type="ECO:0000313" key="7">
    <source>
        <dbReference type="EMBL" id="AEM41333.1"/>
    </source>
</evidence>
<dbReference type="RefSeq" id="WP_014537856.1">
    <property type="nucleotide sequence ID" value="NC_017384.1"/>
</dbReference>
<evidence type="ECO:0000313" key="8">
    <source>
        <dbReference type="Proteomes" id="UP000000692"/>
    </source>
</evidence>
<dbReference type="PANTHER" id="PTHR13789:SF318">
    <property type="entry name" value="GERANYLGERANYL DIPHOSPHATE REDUCTASE"/>
    <property type="match status" value="1"/>
</dbReference>
<dbReference type="SUPFAM" id="SSF51905">
    <property type="entry name" value="FAD/NAD(P)-binding domain"/>
    <property type="match status" value="1"/>
</dbReference>
<evidence type="ECO:0000256" key="1">
    <source>
        <dbReference type="ARBA" id="ARBA00001974"/>
    </source>
</evidence>
<dbReference type="Proteomes" id="UP000000692">
    <property type="component" value="Chromosome"/>
</dbReference>
<dbReference type="PANTHER" id="PTHR13789">
    <property type="entry name" value="MONOOXYGENASE"/>
    <property type="match status" value="1"/>
</dbReference>
<evidence type="ECO:0000256" key="2">
    <source>
        <dbReference type="ARBA" id="ARBA00022630"/>
    </source>
</evidence>
<dbReference type="InterPro" id="IPR036188">
    <property type="entry name" value="FAD/NAD-bd_sf"/>
</dbReference>
<keyword evidence="2" id="KW-0285">Flavoprotein</keyword>
<dbReference type="SUPFAM" id="SSF54373">
    <property type="entry name" value="FAD-linked reductases, C-terminal domain"/>
    <property type="match status" value="1"/>
</dbReference>
<dbReference type="KEGG" id="kvl:KVU_1493"/>
<keyword evidence="8" id="KW-1185">Reference proteome</keyword>